<dbReference type="Gene3D" id="2.60.120.430">
    <property type="entry name" value="Galactose-binding lectin"/>
    <property type="match status" value="1"/>
</dbReference>
<keyword evidence="2" id="KW-0378">Hydrolase</keyword>
<evidence type="ECO:0000256" key="1">
    <source>
        <dbReference type="ARBA" id="ARBA00008668"/>
    </source>
</evidence>
<accession>A0ABT5I9N3</accession>
<protein>
    <submittedName>
        <fullName evidence="4">Rhamnogalacturonan acetylesterase</fullName>
    </submittedName>
</protein>
<dbReference type="PANTHER" id="PTHR43695">
    <property type="entry name" value="PUTATIVE (AFU_ORTHOLOGUE AFUA_2G17250)-RELATED"/>
    <property type="match status" value="1"/>
</dbReference>
<dbReference type="Proteomes" id="UP001216595">
    <property type="component" value="Unassembled WGS sequence"/>
</dbReference>
<feature type="domain" description="SGNH hydrolase-type esterase" evidence="3">
    <location>
        <begin position="165"/>
        <end position="342"/>
    </location>
</feature>
<evidence type="ECO:0000313" key="4">
    <source>
        <dbReference type="EMBL" id="MDC7692727.1"/>
    </source>
</evidence>
<organism evidence="4 5">
    <name type="scientific">Asticcacaulis currens</name>
    <dbReference type="NCBI Taxonomy" id="2984210"/>
    <lineage>
        <taxon>Bacteria</taxon>
        <taxon>Pseudomonadati</taxon>
        <taxon>Pseudomonadota</taxon>
        <taxon>Alphaproteobacteria</taxon>
        <taxon>Caulobacterales</taxon>
        <taxon>Caulobacteraceae</taxon>
        <taxon>Asticcacaulis</taxon>
    </lineage>
</organism>
<dbReference type="EMBL" id="JAQQKW010000001">
    <property type="protein sequence ID" value="MDC7692727.1"/>
    <property type="molecule type" value="Genomic_DNA"/>
</dbReference>
<dbReference type="Gene3D" id="3.40.50.1110">
    <property type="entry name" value="SGNH hydrolase"/>
    <property type="match status" value="1"/>
</dbReference>
<comment type="caution">
    <text evidence="4">The sequence shown here is derived from an EMBL/GenBank/DDBJ whole genome shotgun (WGS) entry which is preliminary data.</text>
</comment>
<dbReference type="InterPro" id="IPR013830">
    <property type="entry name" value="SGNH_hydro"/>
</dbReference>
<reference evidence="4 5" key="1">
    <citation type="submission" date="2023-01" db="EMBL/GenBank/DDBJ databases">
        <title>Novel species of the genus Asticcacaulis isolated from rivers.</title>
        <authorList>
            <person name="Lu H."/>
        </authorList>
    </citation>
    <scope>NUCLEOTIDE SEQUENCE [LARGE SCALE GENOMIC DNA]</scope>
    <source>
        <strain evidence="4 5">DXS10W</strain>
    </source>
</reference>
<proteinExistence type="inferred from homology"/>
<dbReference type="RefSeq" id="WP_272739505.1">
    <property type="nucleotide sequence ID" value="NZ_JAQQKW010000001.1"/>
</dbReference>
<gene>
    <name evidence="4" type="ORF">PQU94_00365</name>
</gene>
<sequence>MPPLPHRFLLTPGLQPSEGSVAVTPDMTYEASRGYGFTNTPNGNETALAVRAGPGDYRVRVTLGSKIAASRTSLWAEDRRLMLAPVVLKKGEIRTVEFTVNVRDASVVTSEQDAKGKAPKVGLRGDEDIGRTWDERLTIAFSGPAPSVQSVEVTKVSARRVLIAGDSTVTDQAGTDYASWGQMLPRFLSNDISVANHARSGETMKSFVTSLRWDKLLSDLRAGDVVLMQFGHNDQKKQWPRTYVDAEKAYPAWLKAFAADVEAKGAKVVLISPVSRRSFEGGKITNTLAGYDDAVRKVAGELGVPFIDLTARTRTLYEALGPDLSPLAFGNSGQDKTHHNAYGAYQIANYVAQVLTNPQSGLGLRPAADFKAFDPSHPPDPRAYDLTPADWPIMREAPAKISGN</sequence>
<dbReference type="SUPFAM" id="SSF49785">
    <property type="entry name" value="Galactose-binding domain-like"/>
    <property type="match status" value="1"/>
</dbReference>
<dbReference type="PANTHER" id="PTHR43695:SF1">
    <property type="entry name" value="RHAMNOGALACTURONAN ACETYLESTERASE"/>
    <property type="match status" value="1"/>
</dbReference>
<dbReference type="SUPFAM" id="SSF52266">
    <property type="entry name" value="SGNH hydrolase"/>
    <property type="match status" value="1"/>
</dbReference>
<comment type="similarity">
    <text evidence="1">Belongs to the 'GDSL' lipolytic enzyme family.</text>
</comment>
<dbReference type="CDD" id="cd01821">
    <property type="entry name" value="Rhamnogalacturan_acetylesterase_like"/>
    <property type="match status" value="1"/>
</dbReference>
<dbReference type="InterPro" id="IPR008979">
    <property type="entry name" value="Galactose-bd-like_sf"/>
</dbReference>
<name>A0ABT5I9N3_9CAUL</name>
<keyword evidence="5" id="KW-1185">Reference proteome</keyword>
<evidence type="ECO:0000259" key="3">
    <source>
        <dbReference type="Pfam" id="PF13472"/>
    </source>
</evidence>
<evidence type="ECO:0000313" key="5">
    <source>
        <dbReference type="Proteomes" id="UP001216595"/>
    </source>
</evidence>
<evidence type="ECO:0000256" key="2">
    <source>
        <dbReference type="ARBA" id="ARBA00022801"/>
    </source>
</evidence>
<dbReference type="InterPro" id="IPR036514">
    <property type="entry name" value="SGNH_hydro_sf"/>
</dbReference>
<dbReference type="InterPro" id="IPR037459">
    <property type="entry name" value="RhgT-like"/>
</dbReference>
<dbReference type="Pfam" id="PF13472">
    <property type="entry name" value="Lipase_GDSL_2"/>
    <property type="match status" value="1"/>
</dbReference>